<gene>
    <name evidence="2" type="ORF">BO94DRAFT_284563</name>
</gene>
<reference evidence="2 3" key="1">
    <citation type="submission" date="2016-12" db="EMBL/GenBank/DDBJ databases">
        <title>The genomes of Aspergillus section Nigri reveals drivers in fungal speciation.</title>
        <authorList>
            <consortium name="DOE Joint Genome Institute"/>
            <person name="Vesth T.C."/>
            <person name="Nybo J."/>
            <person name="Theobald S."/>
            <person name="Brandl J."/>
            <person name="Frisvad J.C."/>
            <person name="Nielsen K.F."/>
            <person name="Lyhne E.K."/>
            <person name="Kogle M.E."/>
            <person name="Kuo A."/>
            <person name="Riley R."/>
            <person name="Clum A."/>
            <person name="Nolan M."/>
            <person name="Lipzen A."/>
            <person name="Salamov A."/>
            <person name="Henrissat B."/>
            <person name="Wiebenga A."/>
            <person name="De Vries R.P."/>
            <person name="Grigoriev I.V."/>
            <person name="Mortensen U.H."/>
            <person name="Andersen M.R."/>
            <person name="Baker S.E."/>
        </authorList>
    </citation>
    <scope>NUCLEOTIDE SEQUENCE [LARGE SCALE GENOMIC DNA]</scope>
    <source>
        <strain evidence="2 3">CBS 115572</strain>
    </source>
</reference>
<sequence>MQGSMSFNLPSEIDSLSQRPPRSVSRKPSPGAAPPSVTSPAESPVNSAFTQPPRSMVHGGNHSHVSENNPSEALDLATMEIDRSALRFCRGMENFVPFSVGCDVSASGALHRICQPFSTARSRTPSEFPNWGRSRHPAFGFLAETNPMNPHRGCGSAPSNLDPEHYCSSEPTPPHRYQSPILISVSP</sequence>
<comment type="caution">
    <text evidence="2">The sequence shown here is derived from an EMBL/GenBank/DDBJ whole genome shotgun (WGS) entry which is preliminary data.</text>
</comment>
<dbReference type="AlphaFoldDB" id="A0A317X8D0"/>
<accession>A0A317X8D0</accession>
<proteinExistence type="predicted"/>
<dbReference type="GeneID" id="37108794"/>
<name>A0A317X8D0_9EURO</name>
<dbReference type="EMBL" id="MSFK01000004">
    <property type="protein sequence ID" value="PWY94789.1"/>
    <property type="molecule type" value="Genomic_DNA"/>
</dbReference>
<evidence type="ECO:0000313" key="2">
    <source>
        <dbReference type="EMBL" id="PWY94789.1"/>
    </source>
</evidence>
<dbReference type="RefSeq" id="XP_025471550.1">
    <property type="nucleotide sequence ID" value="XM_025606651.1"/>
</dbReference>
<protein>
    <submittedName>
        <fullName evidence="2">Uncharacterized protein</fullName>
    </submittedName>
</protein>
<feature type="compositionally biased region" description="Polar residues" evidence="1">
    <location>
        <begin position="36"/>
        <end position="53"/>
    </location>
</feature>
<feature type="region of interest" description="Disordered" evidence="1">
    <location>
        <begin position="1"/>
        <end position="69"/>
    </location>
</feature>
<organism evidence="2 3">
    <name type="scientific">Aspergillus sclerotioniger CBS 115572</name>
    <dbReference type="NCBI Taxonomy" id="1450535"/>
    <lineage>
        <taxon>Eukaryota</taxon>
        <taxon>Fungi</taxon>
        <taxon>Dikarya</taxon>
        <taxon>Ascomycota</taxon>
        <taxon>Pezizomycotina</taxon>
        <taxon>Eurotiomycetes</taxon>
        <taxon>Eurotiomycetidae</taxon>
        <taxon>Eurotiales</taxon>
        <taxon>Aspergillaceae</taxon>
        <taxon>Aspergillus</taxon>
        <taxon>Aspergillus subgen. Circumdati</taxon>
    </lineage>
</organism>
<evidence type="ECO:0000313" key="3">
    <source>
        <dbReference type="Proteomes" id="UP000246702"/>
    </source>
</evidence>
<evidence type="ECO:0000256" key="1">
    <source>
        <dbReference type="SAM" id="MobiDB-lite"/>
    </source>
</evidence>
<feature type="region of interest" description="Disordered" evidence="1">
    <location>
        <begin position="162"/>
        <end position="187"/>
    </location>
</feature>
<dbReference type="Proteomes" id="UP000246702">
    <property type="component" value="Unassembled WGS sequence"/>
</dbReference>
<feature type="compositionally biased region" description="Low complexity" evidence="1">
    <location>
        <begin position="17"/>
        <end position="30"/>
    </location>
</feature>
<keyword evidence="3" id="KW-1185">Reference proteome</keyword>